<proteinExistence type="predicted"/>
<dbReference type="AlphaFoldDB" id="A0A7D4BAN0"/>
<protein>
    <recommendedName>
        <fullName evidence="1">Putative Flp pilus-assembly TadG-like N-terminal domain-containing protein</fullName>
    </recommendedName>
</protein>
<reference evidence="2 3" key="1">
    <citation type="submission" date="2020-05" db="EMBL/GenBank/DDBJ databases">
        <title>Erythrobacter mangrovi sp. nov., isolated from rhizosphere soil of mangrove plant (Kandelia candel).</title>
        <authorList>
            <person name="Ye Y.H."/>
        </authorList>
    </citation>
    <scope>NUCLEOTIDE SEQUENCE [LARGE SCALE GENOMIC DNA]</scope>
    <source>
        <strain evidence="2 3">EB310</strain>
    </source>
</reference>
<accession>A0A7D4BAN0</accession>
<dbReference type="KEGG" id="emv:HQR01_06900"/>
<evidence type="ECO:0000313" key="2">
    <source>
        <dbReference type="EMBL" id="QKG71126.1"/>
    </source>
</evidence>
<sequence>MGWLRRFRSDESGASAALYALALPALVAAAGIGFDYARVAGMDSELQNAADQSALAGATQLDQLSDSITRATAAARNVSLPAINQTLFSNDSEGLTVDVPDGQVYFYATQADAEADTNRVTDAALARFIRVKVETRRANYALTPVVGAFFGDISAEAVAGIGSAVCRIPPLMICNPDEPLNNTDENVDFIAANHVGQGLLVVQQGFWDPGAFGFLDLGAGATGVEQALAWVSPTGNCIPVNGPEVIDAEIEPGLKASTQEAINTRFDVYDSCPAGGTCPSSINAIKDVTHISDTAGVPDFSNGKACTFGQNGESNGWLEPTNPYLPTADAALPDTVTPSAMGHPRDVCHAIDPRSCGRFGDGFWDRDAYFRSRYGWTQQQWLDNTGLSLGAGARPKTPTRYDVYKWEIANRGSTFDGATVLGNQVNGTRTNYGTPICSPHKSYGSGSIPADDVADRRRMSVAVINCHAEDVRGKSGPYRIRKFIDVFLVEPSLKRTRTAKTDIYMEIIGESDASAVGETAGTVIRRDVPYLIK</sequence>
<dbReference type="RefSeq" id="WP_173213785.1">
    <property type="nucleotide sequence ID" value="NZ_CP053921.1"/>
</dbReference>
<dbReference type="Pfam" id="PF13400">
    <property type="entry name" value="Tad"/>
    <property type="match status" value="1"/>
</dbReference>
<keyword evidence="3" id="KW-1185">Reference proteome</keyword>
<feature type="domain" description="Putative Flp pilus-assembly TadG-like N-terminal" evidence="1">
    <location>
        <begin position="15"/>
        <end position="59"/>
    </location>
</feature>
<dbReference type="InterPro" id="IPR028087">
    <property type="entry name" value="Tad_N"/>
</dbReference>
<dbReference type="EMBL" id="CP053921">
    <property type="protein sequence ID" value="QKG71126.1"/>
    <property type="molecule type" value="Genomic_DNA"/>
</dbReference>
<dbReference type="Proteomes" id="UP000504693">
    <property type="component" value="Chromosome"/>
</dbReference>
<organism evidence="2 3">
    <name type="scientific">Erythrobacter mangrovi</name>
    <dbReference type="NCBI Taxonomy" id="2739433"/>
    <lineage>
        <taxon>Bacteria</taxon>
        <taxon>Pseudomonadati</taxon>
        <taxon>Pseudomonadota</taxon>
        <taxon>Alphaproteobacteria</taxon>
        <taxon>Sphingomonadales</taxon>
        <taxon>Erythrobacteraceae</taxon>
        <taxon>Erythrobacter/Porphyrobacter group</taxon>
        <taxon>Erythrobacter</taxon>
    </lineage>
</organism>
<evidence type="ECO:0000313" key="3">
    <source>
        <dbReference type="Proteomes" id="UP000504693"/>
    </source>
</evidence>
<name>A0A7D4BAN0_9SPHN</name>
<gene>
    <name evidence="2" type="ORF">HQR01_06900</name>
</gene>
<evidence type="ECO:0000259" key="1">
    <source>
        <dbReference type="Pfam" id="PF13400"/>
    </source>
</evidence>